<feature type="transmembrane region" description="Helical" evidence="8">
    <location>
        <begin position="67"/>
        <end position="91"/>
    </location>
</feature>
<dbReference type="EMBL" id="DSQF01000002">
    <property type="protein sequence ID" value="HGZ42082.1"/>
    <property type="molecule type" value="Genomic_DNA"/>
</dbReference>
<accession>A0A832MIR0</accession>
<feature type="transmembrane region" description="Helical" evidence="8">
    <location>
        <begin position="31"/>
        <end position="55"/>
    </location>
</feature>
<dbReference type="GO" id="GO:0005886">
    <property type="term" value="C:plasma membrane"/>
    <property type="evidence" value="ECO:0007669"/>
    <property type="project" value="UniProtKB-SubCell"/>
</dbReference>
<evidence type="ECO:0000256" key="8">
    <source>
        <dbReference type="RuleBase" id="RU363041"/>
    </source>
</evidence>
<dbReference type="AlphaFoldDB" id="A0A832MIR0"/>
<evidence type="ECO:0000313" key="9">
    <source>
        <dbReference type="EMBL" id="HGZ42082.1"/>
    </source>
</evidence>
<evidence type="ECO:0000256" key="4">
    <source>
        <dbReference type="ARBA" id="ARBA00022475"/>
    </source>
</evidence>
<dbReference type="InterPro" id="IPR052017">
    <property type="entry name" value="TSUP"/>
</dbReference>
<comment type="caution">
    <text evidence="9">The sequence shown here is derived from an EMBL/GenBank/DDBJ whole genome shotgun (WGS) entry which is preliminary data.</text>
</comment>
<keyword evidence="4 8" id="KW-1003">Cell membrane</keyword>
<keyword evidence="5 8" id="KW-0812">Transmembrane</keyword>
<reference evidence="9" key="1">
    <citation type="journal article" date="2020" name="mSystems">
        <title>Genome- and Community-Level Interaction Insights into Carbon Utilization and Element Cycling Functions of Hydrothermarchaeota in Hydrothermal Sediment.</title>
        <authorList>
            <person name="Zhou Z."/>
            <person name="Liu Y."/>
            <person name="Xu W."/>
            <person name="Pan J."/>
            <person name="Luo Z.H."/>
            <person name="Li M."/>
        </authorList>
    </citation>
    <scope>NUCLEOTIDE SEQUENCE [LARGE SCALE GENOMIC DNA]</scope>
    <source>
        <strain evidence="9">SpSt-381</strain>
    </source>
</reference>
<dbReference type="PANTHER" id="PTHR30269">
    <property type="entry name" value="TRANSMEMBRANE PROTEIN YFCA"/>
    <property type="match status" value="1"/>
</dbReference>
<keyword evidence="7 8" id="KW-0472">Membrane</keyword>
<organism evidence="9">
    <name type="scientific">Eiseniibacteriota bacterium</name>
    <dbReference type="NCBI Taxonomy" id="2212470"/>
    <lineage>
        <taxon>Bacteria</taxon>
        <taxon>Candidatus Eiseniibacteriota</taxon>
    </lineage>
</organism>
<dbReference type="Pfam" id="PF01925">
    <property type="entry name" value="TauE"/>
    <property type="match status" value="1"/>
</dbReference>
<evidence type="ECO:0000256" key="6">
    <source>
        <dbReference type="ARBA" id="ARBA00022989"/>
    </source>
</evidence>
<comment type="subcellular location">
    <subcellularLocation>
        <location evidence="1 8">Cell membrane</location>
        <topology evidence="1 8">Multi-pass membrane protein</topology>
    </subcellularLocation>
</comment>
<dbReference type="PANTHER" id="PTHR30269:SF37">
    <property type="entry name" value="MEMBRANE TRANSPORTER PROTEIN"/>
    <property type="match status" value="1"/>
</dbReference>
<sequence length="257" mass="25637">MEFVIVPLVALLASGLTLFSGFGLGTLLLPAFALFFPVEVAVGMTAVVHLLNNLFKLALLGRHADRRVVVAFGAPAAAAALAGAALLGWLMRLPSLGAWSAGGRTFEVTPVGAAVGALMLGFAALELSPRFDALAFGPRWMPVGGVLSGFLGGLSGHQGALRAAFLVRAGLGREGFIATGVACACLVDATRLSVYAGLARHEGVAANAGLVATAALAAFAGALVGARLVRAVTLRGVRLTVGAMLAAIGAGVASGAL</sequence>
<evidence type="ECO:0000256" key="3">
    <source>
        <dbReference type="ARBA" id="ARBA00022448"/>
    </source>
</evidence>
<keyword evidence="3" id="KW-0813">Transport</keyword>
<feature type="transmembrane region" description="Helical" evidence="8">
    <location>
        <begin position="111"/>
        <end position="129"/>
    </location>
</feature>
<protein>
    <recommendedName>
        <fullName evidence="8">Probable membrane transporter protein</fullName>
    </recommendedName>
</protein>
<proteinExistence type="inferred from homology"/>
<keyword evidence="6 8" id="KW-1133">Transmembrane helix</keyword>
<gene>
    <name evidence="9" type="ORF">ENR23_01425</name>
</gene>
<feature type="transmembrane region" description="Helical" evidence="8">
    <location>
        <begin position="204"/>
        <end position="224"/>
    </location>
</feature>
<evidence type="ECO:0000256" key="7">
    <source>
        <dbReference type="ARBA" id="ARBA00023136"/>
    </source>
</evidence>
<feature type="transmembrane region" description="Helical" evidence="8">
    <location>
        <begin position="236"/>
        <end position="256"/>
    </location>
</feature>
<dbReference type="InterPro" id="IPR002781">
    <property type="entry name" value="TM_pro_TauE-like"/>
</dbReference>
<evidence type="ECO:0000256" key="1">
    <source>
        <dbReference type="ARBA" id="ARBA00004651"/>
    </source>
</evidence>
<name>A0A832MIR0_UNCEI</name>
<evidence type="ECO:0000256" key="5">
    <source>
        <dbReference type="ARBA" id="ARBA00022692"/>
    </source>
</evidence>
<comment type="similarity">
    <text evidence="2 8">Belongs to the 4-toluene sulfonate uptake permease (TSUP) (TC 2.A.102) family.</text>
</comment>
<evidence type="ECO:0000256" key="2">
    <source>
        <dbReference type="ARBA" id="ARBA00009142"/>
    </source>
</evidence>